<reference evidence="2" key="1">
    <citation type="submission" date="2022-11" db="UniProtKB">
        <authorList>
            <consortium name="WormBaseParasite"/>
        </authorList>
    </citation>
    <scope>IDENTIFICATION</scope>
</reference>
<evidence type="ECO:0000313" key="2">
    <source>
        <dbReference type="WBParaSite" id="PDA_v2.g4060.t1"/>
    </source>
</evidence>
<dbReference type="AlphaFoldDB" id="A0A914QLF4"/>
<dbReference type="WBParaSite" id="PDA_v2.g4060.t1">
    <property type="protein sequence ID" value="PDA_v2.g4060.t1"/>
    <property type="gene ID" value="PDA_v2.g4060"/>
</dbReference>
<proteinExistence type="predicted"/>
<sequence length="197" mass="23123">MFCGTRYHHHPSIDFVPKFYRCEAKYIRLPYYLRLSFDELKFLFGHGGVIYLDIYGCILKDEKNEDVAFEKIMEYLPNIEKMRLPNVKMTEKTPHALTSMKFNSKFDGIGIRLICGEAFDAEEFIKFLNANKNAKYPFFYCGLTFCKEFNADFVQKLMEHYSTTGKYCTFKVHVDGWRDDSEEESGDESETDSNDSD</sequence>
<accession>A0A914QLF4</accession>
<organism evidence="1 2">
    <name type="scientific">Panagrolaimus davidi</name>
    <dbReference type="NCBI Taxonomy" id="227884"/>
    <lineage>
        <taxon>Eukaryota</taxon>
        <taxon>Metazoa</taxon>
        <taxon>Ecdysozoa</taxon>
        <taxon>Nematoda</taxon>
        <taxon>Chromadorea</taxon>
        <taxon>Rhabditida</taxon>
        <taxon>Tylenchina</taxon>
        <taxon>Panagrolaimomorpha</taxon>
        <taxon>Panagrolaimoidea</taxon>
        <taxon>Panagrolaimidae</taxon>
        <taxon>Panagrolaimus</taxon>
    </lineage>
</organism>
<name>A0A914QLF4_9BILA</name>
<evidence type="ECO:0000313" key="1">
    <source>
        <dbReference type="Proteomes" id="UP000887578"/>
    </source>
</evidence>
<keyword evidence="1" id="KW-1185">Reference proteome</keyword>
<protein>
    <submittedName>
        <fullName evidence="2">Uncharacterized protein</fullName>
    </submittedName>
</protein>
<dbReference type="Proteomes" id="UP000887578">
    <property type="component" value="Unplaced"/>
</dbReference>